<keyword evidence="1" id="KW-0472">Membrane</keyword>
<dbReference type="InterPro" id="IPR007462">
    <property type="entry name" value="COV1-like"/>
</dbReference>
<dbReference type="PANTHER" id="PTHR31876:SF26">
    <property type="entry name" value="PROTEIN LIKE COV 2"/>
    <property type="match status" value="1"/>
</dbReference>
<dbReference type="Proteomes" id="UP000316426">
    <property type="component" value="Chromosome"/>
</dbReference>
<dbReference type="AlphaFoldDB" id="A0A518K9K6"/>
<evidence type="ECO:0000256" key="1">
    <source>
        <dbReference type="SAM" id="Phobius"/>
    </source>
</evidence>
<sequence>MSEPMVPLTFWQRISRTYLTGILGVLPLALTLAVLAWLVVFLHNLVGPSSSFGKLLRSAGMTVSACEATAYVIGLVGVVLMIYLVGILVERGPGRSLRVVMDSALGRVPVVNTVYDASKNLTSMFDRKQDSIEGMAPVICYFGDDLSAGIPALMPTAKLIHMNGVDYRVVIVPTAPVPFGGALLCVKAEWVKPAGCSMDELLGMYMSMGMSAPAHLNEERSENETSST</sequence>
<dbReference type="Pfam" id="PF04367">
    <property type="entry name" value="DUF502"/>
    <property type="match status" value="1"/>
</dbReference>
<organism evidence="2 3">
    <name type="scientific">Botrimarina mediterranea</name>
    <dbReference type="NCBI Taxonomy" id="2528022"/>
    <lineage>
        <taxon>Bacteria</taxon>
        <taxon>Pseudomonadati</taxon>
        <taxon>Planctomycetota</taxon>
        <taxon>Planctomycetia</taxon>
        <taxon>Pirellulales</taxon>
        <taxon>Lacipirellulaceae</taxon>
        <taxon>Botrimarina</taxon>
    </lineage>
</organism>
<keyword evidence="1" id="KW-1133">Transmembrane helix</keyword>
<dbReference type="PANTHER" id="PTHR31876">
    <property type="entry name" value="COV-LIKE PROTEIN 1"/>
    <property type="match status" value="1"/>
</dbReference>
<feature type="transmembrane region" description="Helical" evidence="1">
    <location>
        <begin position="21"/>
        <end position="42"/>
    </location>
</feature>
<evidence type="ECO:0000313" key="3">
    <source>
        <dbReference type="Proteomes" id="UP000316426"/>
    </source>
</evidence>
<feature type="transmembrane region" description="Helical" evidence="1">
    <location>
        <begin position="68"/>
        <end position="89"/>
    </location>
</feature>
<protein>
    <recommendedName>
        <fullName evidence="4">DUF502 domain-containing protein</fullName>
    </recommendedName>
</protein>
<keyword evidence="1" id="KW-0812">Transmembrane</keyword>
<gene>
    <name evidence="2" type="ORF">Spa11_26810</name>
</gene>
<accession>A0A518K9K6</accession>
<dbReference type="RefSeq" id="WP_145112913.1">
    <property type="nucleotide sequence ID" value="NZ_CP036349.1"/>
</dbReference>
<name>A0A518K9K6_9BACT</name>
<keyword evidence="3" id="KW-1185">Reference proteome</keyword>
<evidence type="ECO:0008006" key="4">
    <source>
        <dbReference type="Google" id="ProtNLM"/>
    </source>
</evidence>
<evidence type="ECO:0000313" key="2">
    <source>
        <dbReference type="EMBL" id="QDV74477.1"/>
    </source>
</evidence>
<dbReference type="KEGG" id="bmei:Spa11_26810"/>
<dbReference type="EMBL" id="CP036349">
    <property type="protein sequence ID" value="QDV74477.1"/>
    <property type="molecule type" value="Genomic_DNA"/>
</dbReference>
<proteinExistence type="predicted"/>
<reference evidence="2 3" key="1">
    <citation type="submission" date="2019-02" db="EMBL/GenBank/DDBJ databases">
        <title>Deep-cultivation of Planctomycetes and their phenomic and genomic characterization uncovers novel biology.</title>
        <authorList>
            <person name="Wiegand S."/>
            <person name="Jogler M."/>
            <person name="Boedeker C."/>
            <person name="Pinto D."/>
            <person name="Vollmers J."/>
            <person name="Rivas-Marin E."/>
            <person name="Kohn T."/>
            <person name="Peeters S.H."/>
            <person name="Heuer A."/>
            <person name="Rast P."/>
            <person name="Oberbeckmann S."/>
            <person name="Bunk B."/>
            <person name="Jeske O."/>
            <person name="Meyerdierks A."/>
            <person name="Storesund J.E."/>
            <person name="Kallscheuer N."/>
            <person name="Luecker S."/>
            <person name="Lage O.M."/>
            <person name="Pohl T."/>
            <person name="Merkel B.J."/>
            <person name="Hornburger P."/>
            <person name="Mueller R.-W."/>
            <person name="Bruemmer F."/>
            <person name="Labrenz M."/>
            <person name="Spormann A.M."/>
            <person name="Op den Camp H."/>
            <person name="Overmann J."/>
            <person name="Amann R."/>
            <person name="Jetten M.S.M."/>
            <person name="Mascher T."/>
            <person name="Medema M.H."/>
            <person name="Devos D.P."/>
            <person name="Kaster A.-K."/>
            <person name="Ovreas L."/>
            <person name="Rohde M."/>
            <person name="Galperin M.Y."/>
            <person name="Jogler C."/>
        </authorList>
    </citation>
    <scope>NUCLEOTIDE SEQUENCE [LARGE SCALE GENOMIC DNA]</scope>
    <source>
        <strain evidence="2 3">Spa11</strain>
    </source>
</reference>